<dbReference type="Proteomes" id="UP001621706">
    <property type="component" value="Unassembled WGS sequence"/>
</dbReference>
<sequence length="169" mass="19637">MKFELSFTNKEITPWGGMFFLKQMLDKINFKTHIDDCNSLPTQNSNQGYDVSVILESFITSISCGANRFLHTEVTRADRALADILGWSQTPVQDVYKRYFSKFTQATNQEVSRHFFSWFFQNVNINYFTLDIDSSVMTRYGIQEGAKKGYSPKKKVERVIILLLLLLMM</sequence>
<keyword evidence="2" id="KW-1185">Reference proteome</keyword>
<protein>
    <submittedName>
        <fullName evidence="1">Transposase</fullName>
    </submittedName>
</protein>
<name>A0ABW8P4D8_9FLAO</name>
<evidence type="ECO:0000313" key="1">
    <source>
        <dbReference type="EMBL" id="MFK6999351.1"/>
    </source>
</evidence>
<dbReference type="RefSeq" id="WP_405332569.1">
    <property type="nucleotide sequence ID" value="NZ_JAZGZP010000001.1"/>
</dbReference>
<organism evidence="1 2">
    <name type="scientific">Flavobacterium oreochromis</name>
    <dbReference type="NCBI Taxonomy" id="2906078"/>
    <lineage>
        <taxon>Bacteria</taxon>
        <taxon>Pseudomonadati</taxon>
        <taxon>Bacteroidota</taxon>
        <taxon>Flavobacteriia</taxon>
        <taxon>Flavobacteriales</taxon>
        <taxon>Flavobacteriaceae</taxon>
        <taxon>Flavobacterium</taxon>
    </lineage>
</organism>
<reference evidence="1 2" key="1">
    <citation type="submission" date="2024-02" db="EMBL/GenBank/DDBJ databases">
        <title>Comparative Genomic Analysis of Flavobacterium Species Causing Columnaris Disease of Freshwater Fish in Thailand: Insights into Virulence and Resistance Mechanisms.</title>
        <authorList>
            <person name="Nguyen D."/>
            <person name="Chokmangmeepisarn P."/>
            <person name="Khianchaikhan K."/>
            <person name="Morishita M."/>
            <person name="Bunnoy A."/>
            <person name="Rodkhum C."/>
        </authorList>
    </citation>
    <scope>NUCLEOTIDE SEQUENCE [LARGE SCALE GENOMIC DNA]</scope>
    <source>
        <strain evidence="1 2">CNRT2201</strain>
    </source>
</reference>
<gene>
    <name evidence="1" type="ORF">V3I07_00425</name>
</gene>
<accession>A0ABW8P4D8</accession>
<dbReference type="EMBL" id="JAZGZP010000001">
    <property type="protein sequence ID" value="MFK6999351.1"/>
    <property type="molecule type" value="Genomic_DNA"/>
</dbReference>
<proteinExistence type="predicted"/>
<comment type="caution">
    <text evidence="1">The sequence shown here is derived from an EMBL/GenBank/DDBJ whole genome shotgun (WGS) entry which is preliminary data.</text>
</comment>
<evidence type="ECO:0000313" key="2">
    <source>
        <dbReference type="Proteomes" id="UP001621706"/>
    </source>
</evidence>